<keyword evidence="2" id="KW-1185">Reference proteome</keyword>
<sequence length="53" mass="6041">MKYIPYLCLTLLAFIEIVKKHQLLGDFPGAQRMISCYATFRIFFAGQVGLNEA</sequence>
<organism evidence="1 2">
    <name type="scientific">Legionella fallonii LLAP-10</name>
    <dbReference type="NCBI Taxonomy" id="1212491"/>
    <lineage>
        <taxon>Bacteria</taxon>
        <taxon>Pseudomonadati</taxon>
        <taxon>Pseudomonadota</taxon>
        <taxon>Gammaproteobacteria</taxon>
        <taxon>Legionellales</taxon>
        <taxon>Legionellaceae</taxon>
        <taxon>Legionella</taxon>
    </lineage>
</organism>
<dbReference type="AlphaFoldDB" id="A0A098G9E3"/>
<dbReference type="HOGENOM" id="CLU_3062963_0_0_6"/>
<evidence type="ECO:0000313" key="1">
    <source>
        <dbReference type="EMBL" id="CEG58629.1"/>
    </source>
</evidence>
<proteinExistence type="predicted"/>
<dbReference type="Proteomes" id="UP000032430">
    <property type="component" value="Chromosome I"/>
</dbReference>
<reference evidence="2" key="1">
    <citation type="submission" date="2014-09" db="EMBL/GenBank/DDBJ databases">
        <authorList>
            <person name="Gomez-Valero L."/>
        </authorList>
    </citation>
    <scope>NUCLEOTIDE SEQUENCE [LARGE SCALE GENOMIC DNA]</scope>
    <source>
        <strain evidence="2">ATCC700992</strain>
    </source>
</reference>
<accession>A0A098G9E3</accession>
<protein>
    <submittedName>
        <fullName evidence="1">Uncharacterized protein</fullName>
    </submittedName>
</protein>
<dbReference type="KEGG" id="lfa:LFA_3297"/>
<dbReference type="EMBL" id="LN614827">
    <property type="protein sequence ID" value="CEG58629.1"/>
    <property type="molecule type" value="Genomic_DNA"/>
</dbReference>
<name>A0A098G9E3_9GAMM</name>
<gene>
    <name evidence="1" type="ORF">LFA_3297</name>
</gene>
<evidence type="ECO:0000313" key="2">
    <source>
        <dbReference type="Proteomes" id="UP000032430"/>
    </source>
</evidence>